<dbReference type="EMBL" id="ML122266">
    <property type="protein sequence ID" value="RPD60405.1"/>
    <property type="molecule type" value="Genomic_DNA"/>
</dbReference>
<sequence>MFMLRQAPASPWNCMPPPGRPLASPIICRSLGHCVSPRCGHGGGQGTMWTLFGLVGAVRAYATRLTWGVLRQQGSTLAAGDAYTTAHELGEEVEGEGEEWSQEDRTTEAPSSKPSVTTRRTRGCSGQS</sequence>
<dbReference type="Proteomes" id="UP000313359">
    <property type="component" value="Unassembled WGS sequence"/>
</dbReference>
<accession>A0A5C2S974</accession>
<feature type="compositionally biased region" description="Acidic residues" evidence="1">
    <location>
        <begin position="91"/>
        <end position="101"/>
    </location>
</feature>
<feature type="region of interest" description="Disordered" evidence="1">
    <location>
        <begin position="89"/>
        <end position="128"/>
    </location>
</feature>
<gene>
    <name evidence="2" type="ORF">L227DRAFT_101234</name>
</gene>
<organism evidence="2 3">
    <name type="scientific">Lentinus tigrinus ALCF2SS1-6</name>
    <dbReference type="NCBI Taxonomy" id="1328759"/>
    <lineage>
        <taxon>Eukaryota</taxon>
        <taxon>Fungi</taxon>
        <taxon>Dikarya</taxon>
        <taxon>Basidiomycota</taxon>
        <taxon>Agaricomycotina</taxon>
        <taxon>Agaricomycetes</taxon>
        <taxon>Polyporales</taxon>
        <taxon>Polyporaceae</taxon>
        <taxon>Lentinus</taxon>
    </lineage>
</organism>
<dbReference type="AlphaFoldDB" id="A0A5C2S974"/>
<proteinExistence type="predicted"/>
<evidence type="ECO:0000256" key="1">
    <source>
        <dbReference type="SAM" id="MobiDB-lite"/>
    </source>
</evidence>
<keyword evidence="3" id="KW-1185">Reference proteome</keyword>
<name>A0A5C2S974_9APHY</name>
<feature type="compositionally biased region" description="Polar residues" evidence="1">
    <location>
        <begin position="108"/>
        <end position="128"/>
    </location>
</feature>
<reference evidence="2" key="1">
    <citation type="journal article" date="2018" name="Genome Biol. Evol.">
        <title>Genomics and development of Lentinus tigrinus, a white-rot wood-decaying mushroom with dimorphic fruiting bodies.</title>
        <authorList>
            <person name="Wu B."/>
            <person name="Xu Z."/>
            <person name="Knudson A."/>
            <person name="Carlson A."/>
            <person name="Chen N."/>
            <person name="Kovaka S."/>
            <person name="LaButti K."/>
            <person name="Lipzen A."/>
            <person name="Pennachio C."/>
            <person name="Riley R."/>
            <person name="Schakwitz W."/>
            <person name="Umezawa K."/>
            <person name="Ohm R.A."/>
            <person name="Grigoriev I.V."/>
            <person name="Nagy L.G."/>
            <person name="Gibbons J."/>
            <person name="Hibbett D."/>
        </authorList>
    </citation>
    <scope>NUCLEOTIDE SEQUENCE [LARGE SCALE GENOMIC DNA]</scope>
    <source>
        <strain evidence="2">ALCF2SS1-6</strain>
    </source>
</reference>
<protein>
    <submittedName>
        <fullName evidence="2">Uncharacterized protein</fullName>
    </submittedName>
</protein>
<evidence type="ECO:0000313" key="2">
    <source>
        <dbReference type="EMBL" id="RPD60405.1"/>
    </source>
</evidence>
<evidence type="ECO:0000313" key="3">
    <source>
        <dbReference type="Proteomes" id="UP000313359"/>
    </source>
</evidence>